<dbReference type="InterPro" id="IPR034505">
    <property type="entry name" value="Coproporphyrinogen-III_oxidase"/>
</dbReference>
<dbReference type="PROSITE" id="PS51918">
    <property type="entry name" value="RADICAL_SAM"/>
    <property type="match status" value="1"/>
</dbReference>
<evidence type="ECO:0000313" key="6">
    <source>
        <dbReference type="EMBL" id="KAG5190763.1"/>
    </source>
</evidence>
<comment type="similarity">
    <text evidence="1">Belongs to the anaerobic coproporphyrinogen-III oxidase family. HemW subfamily.</text>
</comment>
<comment type="function">
    <text evidence="4">May be a heme chaperone, appears to bind heme. Homologous bacterial proteins do not have oxygen-independent coproporphyrinogen-III oxidase activity. Binds 1 [4Fe-4S] cluster. The cluster is coordinated with 3 cysteines and an exchangeable S-adenosyl-L-methionine.</text>
</comment>
<keyword evidence="7" id="KW-1185">Reference proteome</keyword>
<dbReference type="Proteomes" id="UP000664859">
    <property type="component" value="Unassembled WGS sequence"/>
</dbReference>
<dbReference type="Pfam" id="PF04055">
    <property type="entry name" value="Radical_SAM"/>
    <property type="match status" value="1"/>
</dbReference>
<dbReference type="SFLD" id="SFLDG01082">
    <property type="entry name" value="B12-binding_domain_containing"/>
    <property type="match status" value="1"/>
</dbReference>
<sequence>MINFRHDRRATAAPRSVYIHIPFCRRRCYYCDFPIKVVGDRPGDADRAAVSYVALLKREIRATKRALGESIVPAGGLQTVFFGGGTPSLCPPELMSELIELVKQEFGGLAPGAEICAEMDPGTFDAERLRRFLDIGLTRISMGVQSFDESLLRACGRAHSVDDALRAVSLLHAERFANFGIDLICGLPNQTRAQWRHTLSAAVDTRAAHISVYDLQVEDGTAFGRWFSGAGAAPFPEESEGAGMFRDASAVLGGAFYDHYEISNYARPGHQSAHNRAYWENRHYLAFGNGAASHVARARFSRPRRLQEYEAWVEQLESSNDWASATGGEPMDSESAAIEGLMLGLRLSEGVDLDKLREEVGAEWVERVLRGAREGVEGGLARVEGGRLALTNPEGMLMSNSVISGIFAELGETGE</sequence>
<dbReference type="GO" id="GO:0005737">
    <property type="term" value="C:cytoplasm"/>
    <property type="evidence" value="ECO:0007669"/>
    <property type="project" value="InterPro"/>
</dbReference>
<dbReference type="Gene3D" id="3.30.750.200">
    <property type="match status" value="1"/>
</dbReference>
<dbReference type="PANTHER" id="PTHR13932">
    <property type="entry name" value="COPROPORPHYRINIGEN III OXIDASE"/>
    <property type="match status" value="1"/>
</dbReference>
<comment type="caution">
    <text evidence="6">The sequence shown here is derived from an EMBL/GenBank/DDBJ whole genome shotgun (WGS) entry which is preliminary data.</text>
</comment>
<name>A0A836CMJ4_9STRA</name>
<dbReference type="EMBL" id="JAFCMP010000028">
    <property type="protein sequence ID" value="KAG5190763.1"/>
    <property type="molecule type" value="Genomic_DNA"/>
</dbReference>
<dbReference type="InterPro" id="IPR058240">
    <property type="entry name" value="rSAM_sf"/>
</dbReference>
<reference evidence="6" key="1">
    <citation type="submission" date="2021-02" db="EMBL/GenBank/DDBJ databases">
        <title>First Annotated Genome of the Yellow-green Alga Tribonema minus.</title>
        <authorList>
            <person name="Mahan K.M."/>
        </authorList>
    </citation>
    <scope>NUCLEOTIDE SEQUENCE</scope>
    <source>
        <strain evidence="6">UTEX B ZZ1240</strain>
    </source>
</reference>
<accession>A0A836CMJ4</accession>
<dbReference type="GO" id="GO:0004109">
    <property type="term" value="F:coproporphyrinogen oxidase activity"/>
    <property type="evidence" value="ECO:0007669"/>
    <property type="project" value="InterPro"/>
</dbReference>
<evidence type="ECO:0000256" key="4">
    <source>
        <dbReference type="ARBA" id="ARBA00045130"/>
    </source>
</evidence>
<dbReference type="SUPFAM" id="SSF102114">
    <property type="entry name" value="Radical SAM enzymes"/>
    <property type="match status" value="1"/>
</dbReference>
<evidence type="ECO:0000256" key="3">
    <source>
        <dbReference type="ARBA" id="ARBA00033094"/>
    </source>
</evidence>
<dbReference type="InterPro" id="IPR006638">
    <property type="entry name" value="Elp3/MiaA/NifB-like_rSAM"/>
</dbReference>
<dbReference type="InterPro" id="IPR010723">
    <property type="entry name" value="HemN_C"/>
</dbReference>
<proteinExistence type="inferred from homology"/>
<dbReference type="Pfam" id="PF06969">
    <property type="entry name" value="HemN_C"/>
    <property type="match status" value="1"/>
</dbReference>
<dbReference type="NCBIfam" id="TIGR00539">
    <property type="entry name" value="hemN_rel"/>
    <property type="match status" value="1"/>
</dbReference>
<protein>
    <recommendedName>
        <fullName evidence="2">Radical S-adenosyl methionine domain-containing protein 1, mitochondrial</fullName>
    </recommendedName>
    <alternativeName>
        <fullName evidence="3">Putative heme chaperone</fullName>
    </alternativeName>
</protein>
<dbReference type="SFLD" id="SFLDS00029">
    <property type="entry name" value="Radical_SAM"/>
    <property type="match status" value="2"/>
</dbReference>
<evidence type="ECO:0000256" key="2">
    <source>
        <dbReference type="ARBA" id="ARBA00014678"/>
    </source>
</evidence>
<feature type="domain" description="Radical SAM core" evidence="5">
    <location>
        <begin position="9"/>
        <end position="255"/>
    </location>
</feature>
<evidence type="ECO:0000313" key="7">
    <source>
        <dbReference type="Proteomes" id="UP000664859"/>
    </source>
</evidence>
<dbReference type="SFLD" id="SFLDF00288">
    <property type="entry name" value="HemN-like__clustered_with_nucl"/>
    <property type="match status" value="1"/>
</dbReference>
<dbReference type="InterPro" id="IPR004559">
    <property type="entry name" value="HemW-like"/>
</dbReference>
<evidence type="ECO:0000256" key="1">
    <source>
        <dbReference type="ARBA" id="ARBA00006100"/>
    </source>
</evidence>
<dbReference type="GO" id="GO:0051539">
    <property type="term" value="F:4 iron, 4 sulfur cluster binding"/>
    <property type="evidence" value="ECO:0007669"/>
    <property type="project" value="InterPro"/>
</dbReference>
<dbReference type="GO" id="GO:0006779">
    <property type="term" value="P:porphyrin-containing compound biosynthetic process"/>
    <property type="evidence" value="ECO:0007669"/>
    <property type="project" value="InterPro"/>
</dbReference>
<dbReference type="InterPro" id="IPR007197">
    <property type="entry name" value="rSAM"/>
</dbReference>
<dbReference type="SFLD" id="SFLDG01065">
    <property type="entry name" value="anaerobic_coproporphyrinogen-I"/>
    <property type="match status" value="2"/>
</dbReference>
<gene>
    <name evidence="6" type="ORF">JKP88DRAFT_271391</name>
</gene>
<dbReference type="CDD" id="cd01335">
    <property type="entry name" value="Radical_SAM"/>
    <property type="match status" value="1"/>
</dbReference>
<dbReference type="AlphaFoldDB" id="A0A836CMJ4"/>
<dbReference type="OrthoDB" id="431409at2759"/>
<organism evidence="6 7">
    <name type="scientific">Tribonema minus</name>
    <dbReference type="NCBI Taxonomy" id="303371"/>
    <lineage>
        <taxon>Eukaryota</taxon>
        <taxon>Sar</taxon>
        <taxon>Stramenopiles</taxon>
        <taxon>Ochrophyta</taxon>
        <taxon>PX clade</taxon>
        <taxon>Xanthophyceae</taxon>
        <taxon>Tribonematales</taxon>
        <taxon>Tribonemataceae</taxon>
        <taxon>Tribonema</taxon>
    </lineage>
</organism>
<dbReference type="SFLD" id="SFLDF00562">
    <property type="entry name" value="HemN-like__clustered_with_heat"/>
    <property type="match status" value="1"/>
</dbReference>
<evidence type="ECO:0000259" key="5">
    <source>
        <dbReference type="PROSITE" id="PS51918"/>
    </source>
</evidence>
<dbReference type="PANTHER" id="PTHR13932:SF5">
    <property type="entry name" value="RADICAL S-ADENOSYL METHIONINE DOMAIN-CONTAINING PROTEIN 1, MITOCHONDRIAL"/>
    <property type="match status" value="1"/>
</dbReference>
<dbReference type="SMART" id="SM00729">
    <property type="entry name" value="Elp3"/>
    <property type="match status" value="1"/>
</dbReference>